<gene>
    <name evidence="1" type="ORF">GZ085_14150</name>
</gene>
<evidence type="ECO:0000313" key="1">
    <source>
        <dbReference type="EMBL" id="NDP49500.1"/>
    </source>
</evidence>
<dbReference type="Proteomes" id="UP000483432">
    <property type="component" value="Unassembled WGS sequence"/>
</dbReference>
<dbReference type="AlphaFoldDB" id="A0A7C9TAY9"/>
<dbReference type="EMBL" id="JAAFGW010000288">
    <property type="protein sequence ID" value="NDP49500.1"/>
    <property type="molecule type" value="Genomic_DNA"/>
</dbReference>
<name>A0A7C9TAY9_9PROT</name>
<reference evidence="1 2" key="1">
    <citation type="submission" date="2019-09" db="EMBL/GenBank/DDBJ databases">
        <title>H2 Metabolism Revealed by Metagenomic Analysis in Subglacial Sediment of East Antarctica.</title>
        <authorList>
            <person name="Yang Z."/>
            <person name="Zhang Y."/>
            <person name="Lv Y."/>
            <person name="Yan W."/>
            <person name="Xiao X."/>
            <person name="Sun B."/>
            <person name="Ma H."/>
        </authorList>
    </citation>
    <scope>NUCLEOTIDE SEQUENCE [LARGE SCALE GENOMIC DNA]</scope>
    <source>
        <strain evidence="1">Bin2_2</strain>
    </source>
</reference>
<accession>A0A7C9TAY9</accession>
<sequence>MFYETVKAAYEAGKVRVGLPALGCGSRVTIEANGLIGFKAAFLSEAERQKLAELSKTDAMAMKARQSK</sequence>
<proteinExistence type="predicted"/>
<evidence type="ECO:0000313" key="2">
    <source>
        <dbReference type="Proteomes" id="UP000483432"/>
    </source>
</evidence>
<comment type="caution">
    <text evidence="1">The sequence shown here is derived from an EMBL/GenBank/DDBJ whole genome shotgun (WGS) entry which is preliminary data.</text>
</comment>
<organism evidence="1 2">
    <name type="scientific">Sulfuriferula multivorans</name>
    <dbReference type="NCBI Taxonomy" id="1559896"/>
    <lineage>
        <taxon>Bacteria</taxon>
        <taxon>Pseudomonadati</taxon>
        <taxon>Pseudomonadota</taxon>
        <taxon>Betaproteobacteria</taxon>
        <taxon>Nitrosomonadales</taxon>
        <taxon>Sulfuricellaceae</taxon>
        <taxon>Sulfuriferula</taxon>
    </lineage>
</organism>
<protein>
    <submittedName>
        <fullName evidence="1">Uncharacterized protein</fullName>
    </submittedName>
</protein>